<dbReference type="Proteomes" id="UP000031516">
    <property type="component" value="Unassembled WGS sequence"/>
</dbReference>
<feature type="coiled-coil region" evidence="1">
    <location>
        <begin position="51"/>
        <end position="78"/>
    </location>
</feature>
<name>A0A0A8L357_9SACH</name>
<accession>A0A0A8L357</accession>
<dbReference type="EMBL" id="CCBQ010000018">
    <property type="protein sequence ID" value="CDO92672.1"/>
    <property type="molecule type" value="Genomic_DNA"/>
</dbReference>
<reference evidence="2 3" key="1">
    <citation type="submission" date="2014-03" db="EMBL/GenBank/DDBJ databases">
        <title>The genome of Kluyveromyces dobzhanskii.</title>
        <authorList>
            <person name="Nystedt B."/>
            <person name="Astrom S."/>
        </authorList>
    </citation>
    <scope>NUCLEOTIDE SEQUENCE [LARGE SCALE GENOMIC DNA]</scope>
    <source>
        <strain evidence="2 3">CBS 2104</strain>
    </source>
</reference>
<keyword evidence="3" id="KW-1185">Reference proteome</keyword>
<evidence type="ECO:0000313" key="3">
    <source>
        <dbReference type="Proteomes" id="UP000031516"/>
    </source>
</evidence>
<gene>
    <name evidence="2" type="ORF">KLDO_g988</name>
</gene>
<evidence type="ECO:0000313" key="2">
    <source>
        <dbReference type="EMBL" id="CDO92672.1"/>
    </source>
</evidence>
<evidence type="ECO:0000256" key="1">
    <source>
        <dbReference type="SAM" id="Coils"/>
    </source>
</evidence>
<comment type="caution">
    <text evidence="2">The sequence shown here is derived from an EMBL/GenBank/DDBJ whole genome shotgun (WGS) entry which is preliminary data.</text>
</comment>
<proteinExistence type="predicted"/>
<sequence>MNTKKESVIQNTVQQLQAMKNVMDKTSPASTLTAVGNFRYRKGDSIQNLYDEALRIKSEELENLRAKLKDESDDVRRRCIEIWAKHIEETIVANTLKTIPDRYEGLKETFESDYDQTINELFSFLKRELIRVQNDIHIELDTGKY</sequence>
<dbReference type="AlphaFoldDB" id="A0A0A8L357"/>
<protein>
    <submittedName>
        <fullName evidence="2">WGS project CCBQ000000000 data, contig MAT</fullName>
    </submittedName>
</protein>
<organism evidence="2 3">
    <name type="scientific">Kluyveromyces dobzhanskii CBS 2104</name>
    <dbReference type="NCBI Taxonomy" id="1427455"/>
    <lineage>
        <taxon>Eukaryota</taxon>
        <taxon>Fungi</taxon>
        <taxon>Dikarya</taxon>
        <taxon>Ascomycota</taxon>
        <taxon>Saccharomycotina</taxon>
        <taxon>Saccharomycetes</taxon>
        <taxon>Saccharomycetales</taxon>
        <taxon>Saccharomycetaceae</taxon>
        <taxon>Kluyveromyces</taxon>
    </lineage>
</organism>
<keyword evidence="1" id="KW-0175">Coiled coil</keyword>